<feature type="region of interest" description="Disordered" evidence="1">
    <location>
        <begin position="1"/>
        <end position="71"/>
    </location>
</feature>
<organism evidence="2 3">
    <name type="scientific">Friedmanniomyces simplex</name>
    <dbReference type="NCBI Taxonomy" id="329884"/>
    <lineage>
        <taxon>Eukaryota</taxon>
        <taxon>Fungi</taxon>
        <taxon>Dikarya</taxon>
        <taxon>Ascomycota</taxon>
        <taxon>Pezizomycotina</taxon>
        <taxon>Dothideomycetes</taxon>
        <taxon>Dothideomycetidae</taxon>
        <taxon>Mycosphaerellales</taxon>
        <taxon>Teratosphaeriaceae</taxon>
        <taxon>Friedmanniomyces</taxon>
    </lineage>
</organism>
<dbReference type="EMBL" id="NAJQ01000627">
    <property type="protein sequence ID" value="TKA66685.1"/>
    <property type="molecule type" value="Genomic_DNA"/>
</dbReference>
<keyword evidence="3" id="KW-1185">Reference proteome</keyword>
<evidence type="ECO:0000313" key="3">
    <source>
        <dbReference type="Proteomes" id="UP000309340"/>
    </source>
</evidence>
<dbReference type="AlphaFoldDB" id="A0A4U0WXV0"/>
<reference evidence="2 3" key="1">
    <citation type="submission" date="2017-03" db="EMBL/GenBank/DDBJ databases">
        <title>Genomes of endolithic fungi from Antarctica.</title>
        <authorList>
            <person name="Coleine C."/>
            <person name="Masonjones S."/>
            <person name="Stajich J.E."/>
        </authorList>
    </citation>
    <scope>NUCLEOTIDE SEQUENCE [LARGE SCALE GENOMIC DNA]</scope>
    <source>
        <strain evidence="2 3">CCFEE 5184</strain>
    </source>
</reference>
<evidence type="ECO:0000313" key="2">
    <source>
        <dbReference type="EMBL" id="TKA66685.1"/>
    </source>
</evidence>
<protein>
    <submittedName>
        <fullName evidence="2">Uncharacterized protein</fullName>
    </submittedName>
</protein>
<feature type="compositionally biased region" description="Acidic residues" evidence="1">
    <location>
        <begin position="1"/>
        <end position="19"/>
    </location>
</feature>
<comment type="caution">
    <text evidence="2">The sequence shown here is derived from an EMBL/GenBank/DDBJ whole genome shotgun (WGS) entry which is preliminary data.</text>
</comment>
<feature type="compositionally biased region" description="Basic and acidic residues" evidence="1">
    <location>
        <begin position="26"/>
        <end position="43"/>
    </location>
</feature>
<feature type="non-terminal residue" evidence="2">
    <location>
        <position position="1"/>
    </location>
</feature>
<name>A0A4U0WXV0_9PEZI</name>
<accession>A0A4U0WXV0</accession>
<gene>
    <name evidence="2" type="ORF">B0A55_09966</name>
</gene>
<evidence type="ECO:0000256" key="1">
    <source>
        <dbReference type="SAM" id="MobiDB-lite"/>
    </source>
</evidence>
<proteinExistence type="predicted"/>
<dbReference type="STRING" id="329884.A0A4U0WXV0"/>
<dbReference type="Proteomes" id="UP000309340">
    <property type="component" value="Unassembled WGS sequence"/>
</dbReference>
<sequence>KGGWEVSDDEDESDGEDDGGAWNLEALRKETETARQRREEERLGLQNGGEMMQVAEEPNGNVGDGDDSDGS</sequence>